<keyword evidence="1 7" id="KW-0723">Serine/threonine-protein kinase</keyword>
<evidence type="ECO:0000256" key="1">
    <source>
        <dbReference type="ARBA" id="ARBA00022527"/>
    </source>
</evidence>
<sequence>MSSKAARFEGSPDSQPPSPDCDASQWGARPTPEPHACPPGERPSKKQRTGRSNDENMGDQRLLRANREISRPGLLAGTDPKSFMIPDRPSPPYRPPDEDGYYVCELGDNLSSRYKVLARIGEGSFGRVLECWDRKKKKYVAIKVIRNIEKYRHAAMIELEVLNTLQANDPEGKRHCVAVNEWFNYRGHVCMVFERLGPSLYDFLRKSNYHPFPLPLVQQFGRLLLEAVAYMHEIKLIHTDLKPENILLERDGVEKVVSTPALQEHLQQDRRDTKLSLKMPSSKGLFVIDFGSATFEDQYHSGLVSTRHYRAPEVILGLGWSYPCDMWSVGCILVELVTGEALFQTHENLEHMAMMEKVLGPIPEKMIRNCSKAMKKYFEHGQLFWPQGASSRKSVRAVRKLSSLKDYVANYVENAGRHQLQSLVDLLHRLLQYEPSHRITAREALGHAFFESVSNGRPA</sequence>
<dbReference type="OrthoDB" id="283111at2759"/>
<feature type="compositionally biased region" description="Pro residues" evidence="8">
    <location>
        <begin position="31"/>
        <end position="41"/>
    </location>
</feature>
<protein>
    <recommendedName>
        <fullName evidence="9">Protein kinase domain-containing protein</fullName>
    </recommendedName>
</protein>
<dbReference type="InterPro" id="IPR000719">
    <property type="entry name" value="Prot_kinase_dom"/>
</dbReference>
<feature type="domain" description="Protein kinase" evidence="9">
    <location>
        <begin position="114"/>
        <end position="450"/>
    </location>
</feature>
<dbReference type="Gene3D" id="1.10.510.10">
    <property type="entry name" value="Transferase(Phosphotransferase) domain 1"/>
    <property type="match status" value="1"/>
</dbReference>
<evidence type="ECO:0000313" key="11">
    <source>
        <dbReference type="Proteomes" id="UP000708148"/>
    </source>
</evidence>
<evidence type="ECO:0000256" key="6">
    <source>
        <dbReference type="PROSITE-ProRule" id="PRU10141"/>
    </source>
</evidence>
<dbReference type="CDD" id="cd14134">
    <property type="entry name" value="PKc_CLK"/>
    <property type="match status" value="1"/>
</dbReference>
<organism evidence="10 11">
    <name type="scientific">Ostreobium quekettii</name>
    <dbReference type="NCBI Taxonomy" id="121088"/>
    <lineage>
        <taxon>Eukaryota</taxon>
        <taxon>Viridiplantae</taxon>
        <taxon>Chlorophyta</taxon>
        <taxon>core chlorophytes</taxon>
        <taxon>Ulvophyceae</taxon>
        <taxon>TCBD clade</taxon>
        <taxon>Bryopsidales</taxon>
        <taxon>Ostreobineae</taxon>
        <taxon>Ostreobiaceae</taxon>
        <taxon>Ostreobium</taxon>
    </lineage>
</organism>
<dbReference type="GO" id="GO:0005524">
    <property type="term" value="F:ATP binding"/>
    <property type="evidence" value="ECO:0007669"/>
    <property type="project" value="UniProtKB-UniRule"/>
</dbReference>
<dbReference type="Pfam" id="PF00069">
    <property type="entry name" value="Pkinase"/>
    <property type="match status" value="1"/>
</dbReference>
<feature type="binding site" evidence="6">
    <location>
        <position position="143"/>
    </location>
    <ligand>
        <name>ATP</name>
        <dbReference type="ChEBI" id="CHEBI:30616"/>
    </ligand>
</feature>
<feature type="region of interest" description="Disordered" evidence="8">
    <location>
        <begin position="1"/>
        <end position="95"/>
    </location>
</feature>
<evidence type="ECO:0000259" key="9">
    <source>
        <dbReference type="PROSITE" id="PS50011"/>
    </source>
</evidence>
<dbReference type="InterPro" id="IPR011009">
    <property type="entry name" value="Kinase-like_dom_sf"/>
</dbReference>
<name>A0A8S1J6L1_9CHLO</name>
<dbReference type="SUPFAM" id="SSF56112">
    <property type="entry name" value="Protein kinase-like (PK-like)"/>
    <property type="match status" value="1"/>
</dbReference>
<feature type="compositionally biased region" description="Basic and acidic residues" evidence="8">
    <location>
        <begin position="61"/>
        <end position="70"/>
    </location>
</feature>
<evidence type="ECO:0000256" key="7">
    <source>
        <dbReference type="RuleBase" id="RU000304"/>
    </source>
</evidence>
<dbReference type="GO" id="GO:0005634">
    <property type="term" value="C:nucleus"/>
    <property type="evidence" value="ECO:0007669"/>
    <property type="project" value="TreeGrafter"/>
</dbReference>
<dbReference type="InterPro" id="IPR008271">
    <property type="entry name" value="Ser/Thr_kinase_AS"/>
</dbReference>
<dbReference type="InterPro" id="IPR017441">
    <property type="entry name" value="Protein_kinase_ATP_BS"/>
</dbReference>
<evidence type="ECO:0000256" key="2">
    <source>
        <dbReference type="ARBA" id="ARBA00022679"/>
    </source>
</evidence>
<keyword evidence="5 6" id="KW-0067">ATP-binding</keyword>
<evidence type="ECO:0000313" key="10">
    <source>
        <dbReference type="EMBL" id="CAD7703278.1"/>
    </source>
</evidence>
<evidence type="ECO:0000256" key="4">
    <source>
        <dbReference type="ARBA" id="ARBA00022777"/>
    </source>
</evidence>
<dbReference type="EMBL" id="CAJHUC010002139">
    <property type="protein sequence ID" value="CAD7703278.1"/>
    <property type="molecule type" value="Genomic_DNA"/>
</dbReference>
<comment type="caution">
    <text evidence="10">The sequence shown here is derived from an EMBL/GenBank/DDBJ whole genome shotgun (WGS) entry which is preliminary data.</text>
</comment>
<reference evidence="10" key="1">
    <citation type="submission" date="2020-12" db="EMBL/GenBank/DDBJ databases">
        <authorList>
            <person name="Iha C."/>
        </authorList>
    </citation>
    <scope>NUCLEOTIDE SEQUENCE</scope>
</reference>
<gene>
    <name evidence="10" type="ORF">OSTQU699_LOCUS8635</name>
</gene>
<dbReference type="GO" id="GO:0004674">
    <property type="term" value="F:protein serine/threonine kinase activity"/>
    <property type="evidence" value="ECO:0007669"/>
    <property type="project" value="UniProtKB-KW"/>
</dbReference>
<evidence type="ECO:0000256" key="3">
    <source>
        <dbReference type="ARBA" id="ARBA00022741"/>
    </source>
</evidence>
<dbReference type="PANTHER" id="PTHR45646:SF11">
    <property type="entry name" value="SERINE_THREONINE-PROTEIN KINASE DOA"/>
    <property type="match status" value="1"/>
</dbReference>
<dbReference type="PROSITE" id="PS00107">
    <property type="entry name" value="PROTEIN_KINASE_ATP"/>
    <property type="match status" value="1"/>
</dbReference>
<accession>A0A8S1J6L1</accession>
<dbReference type="PANTHER" id="PTHR45646">
    <property type="entry name" value="SERINE/THREONINE-PROTEIN KINASE DOA-RELATED"/>
    <property type="match status" value="1"/>
</dbReference>
<keyword evidence="3 6" id="KW-0547">Nucleotide-binding</keyword>
<evidence type="ECO:0000256" key="8">
    <source>
        <dbReference type="SAM" id="MobiDB-lite"/>
    </source>
</evidence>
<dbReference type="SMART" id="SM00220">
    <property type="entry name" value="S_TKc"/>
    <property type="match status" value="1"/>
</dbReference>
<proteinExistence type="inferred from homology"/>
<keyword evidence="11" id="KW-1185">Reference proteome</keyword>
<dbReference type="PROSITE" id="PS00108">
    <property type="entry name" value="PROTEIN_KINASE_ST"/>
    <property type="match status" value="1"/>
</dbReference>
<dbReference type="InterPro" id="IPR051175">
    <property type="entry name" value="CLK_kinases"/>
</dbReference>
<dbReference type="Proteomes" id="UP000708148">
    <property type="component" value="Unassembled WGS sequence"/>
</dbReference>
<dbReference type="Gene3D" id="3.30.200.20">
    <property type="entry name" value="Phosphorylase Kinase, domain 1"/>
    <property type="match status" value="1"/>
</dbReference>
<evidence type="ECO:0000256" key="5">
    <source>
        <dbReference type="ARBA" id="ARBA00022840"/>
    </source>
</evidence>
<dbReference type="PROSITE" id="PS50011">
    <property type="entry name" value="PROTEIN_KINASE_DOM"/>
    <property type="match status" value="1"/>
</dbReference>
<keyword evidence="2" id="KW-0808">Transferase</keyword>
<comment type="similarity">
    <text evidence="7">Belongs to the protein kinase superfamily.</text>
</comment>
<keyword evidence="4" id="KW-0418">Kinase</keyword>
<dbReference type="AlphaFoldDB" id="A0A8S1J6L1"/>